<dbReference type="Pfam" id="PF01936">
    <property type="entry name" value="NYN"/>
    <property type="match status" value="1"/>
</dbReference>
<proteinExistence type="predicted"/>
<evidence type="ECO:0000313" key="4">
    <source>
        <dbReference type="Proteomes" id="UP000027222"/>
    </source>
</evidence>
<feature type="compositionally biased region" description="Polar residues" evidence="1">
    <location>
        <begin position="448"/>
        <end position="464"/>
    </location>
</feature>
<dbReference type="CDD" id="cd10910">
    <property type="entry name" value="PIN_limkain_b1_N_like"/>
    <property type="match status" value="1"/>
</dbReference>
<name>A0A067SRI4_GALM3</name>
<dbReference type="Proteomes" id="UP000027222">
    <property type="component" value="Unassembled WGS sequence"/>
</dbReference>
<feature type="compositionally biased region" description="Polar residues" evidence="1">
    <location>
        <begin position="201"/>
        <end position="217"/>
    </location>
</feature>
<dbReference type="AlphaFoldDB" id="A0A067SRI4"/>
<gene>
    <name evidence="3" type="ORF">GALMADRAFT_227905</name>
</gene>
<feature type="compositionally biased region" description="Pro residues" evidence="1">
    <location>
        <begin position="183"/>
        <end position="196"/>
    </location>
</feature>
<evidence type="ECO:0000259" key="2">
    <source>
        <dbReference type="Pfam" id="PF01936"/>
    </source>
</evidence>
<evidence type="ECO:0000256" key="1">
    <source>
        <dbReference type="SAM" id="MobiDB-lite"/>
    </source>
</evidence>
<dbReference type="GO" id="GO:0004540">
    <property type="term" value="F:RNA nuclease activity"/>
    <property type="evidence" value="ECO:0007669"/>
    <property type="project" value="InterPro"/>
</dbReference>
<feature type="compositionally biased region" description="Basic and acidic residues" evidence="1">
    <location>
        <begin position="218"/>
        <end position="234"/>
    </location>
</feature>
<accession>A0A067SRI4</accession>
<reference evidence="4" key="1">
    <citation type="journal article" date="2014" name="Proc. Natl. Acad. Sci. U.S.A.">
        <title>Extensive sampling of basidiomycete genomes demonstrates inadequacy of the white-rot/brown-rot paradigm for wood decay fungi.</title>
        <authorList>
            <person name="Riley R."/>
            <person name="Salamov A.A."/>
            <person name="Brown D.W."/>
            <person name="Nagy L.G."/>
            <person name="Floudas D."/>
            <person name="Held B.W."/>
            <person name="Levasseur A."/>
            <person name="Lombard V."/>
            <person name="Morin E."/>
            <person name="Otillar R."/>
            <person name="Lindquist E.A."/>
            <person name="Sun H."/>
            <person name="LaButti K.M."/>
            <person name="Schmutz J."/>
            <person name="Jabbour D."/>
            <person name="Luo H."/>
            <person name="Baker S.E."/>
            <person name="Pisabarro A.G."/>
            <person name="Walton J.D."/>
            <person name="Blanchette R.A."/>
            <person name="Henrissat B."/>
            <person name="Martin F."/>
            <person name="Cullen D."/>
            <person name="Hibbett D.S."/>
            <person name="Grigoriev I.V."/>
        </authorList>
    </citation>
    <scope>NUCLEOTIDE SEQUENCE [LARGE SCALE GENOMIC DNA]</scope>
    <source>
        <strain evidence="4">CBS 339.88</strain>
    </source>
</reference>
<dbReference type="PANTHER" id="PTHR14379">
    <property type="entry name" value="LIMKAIN B LKAP"/>
    <property type="match status" value="1"/>
</dbReference>
<dbReference type="GO" id="GO:0010468">
    <property type="term" value="P:regulation of gene expression"/>
    <property type="evidence" value="ECO:0007669"/>
    <property type="project" value="InterPro"/>
</dbReference>
<protein>
    <recommendedName>
        <fullName evidence="2">NYN domain-containing protein</fullName>
    </recommendedName>
</protein>
<dbReference type="PANTHER" id="PTHR14379:SF3">
    <property type="entry name" value="MEIOSIS REGULATOR AND MRNA STABILITY FACTOR 1"/>
    <property type="match status" value="1"/>
</dbReference>
<dbReference type="InterPro" id="IPR021139">
    <property type="entry name" value="NYN"/>
</dbReference>
<dbReference type="OrthoDB" id="549353at2759"/>
<feature type="domain" description="NYN" evidence="2">
    <location>
        <begin position="11"/>
        <end position="151"/>
    </location>
</feature>
<dbReference type="STRING" id="685588.A0A067SRI4"/>
<evidence type="ECO:0000313" key="3">
    <source>
        <dbReference type="EMBL" id="KDR73456.1"/>
    </source>
</evidence>
<keyword evidence="4" id="KW-1185">Reference proteome</keyword>
<feature type="region of interest" description="Disordered" evidence="1">
    <location>
        <begin position="527"/>
        <end position="548"/>
    </location>
</feature>
<feature type="compositionally biased region" description="Low complexity" evidence="1">
    <location>
        <begin position="411"/>
        <end position="422"/>
    </location>
</feature>
<dbReference type="HOGENOM" id="CLU_019899_1_0_1"/>
<feature type="region of interest" description="Disordered" evidence="1">
    <location>
        <begin position="370"/>
        <end position="492"/>
    </location>
</feature>
<dbReference type="InterPro" id="IPR024768">
    <property type="entry name" value="Marf1"/>
</dbReference>
<dbReference type="GO" id="GO:0005777">
    <property type="term" value="C:peroxisome"/>
    <property type="evidence" value="ECO:0007669"/>
    <property type="project" value="InterPro"/>
</dbReference>
<dbReference type="Gene3D" id="3.40.50.1010">
    <property type="entry name" value="5'-nuclease"/>
    <property type="match status" value="1"/>
</dbReference>
<organism evidence="3 4">
    <name type="scientific">Galerina marginata (strain CBS 339.88)</name>
    <dbReference type="NCBI Taxonomy" id="685588"/>
    <lineage>
        <taxon>Eukaryota</taxon>
        <taxon>Fungi</taxon>
        <taxon>Dikarya</taxon>
        <taxon>Basidiomycota</taxon>
        <taxon>Agaricomycotina</taxon>
        <taxon>Agaricomycetes</taxon>
        <taxon>Agaricomycetidae</taxon>
        <taxon>Agaricales</taxon>
        <taxon>Agaricineae</taxon>
        <taxon>Strophariaceae</taxon>
        <taxon>Galerina</taxon>
    </lineage>
</organism>
<sequence>MSTQAQAKENLTVFWDWDTTRSSASTTVSTYDVVKNVRAAVAPLGAIKAIRAYSDFGGAALSRSTSVRSELSSSGVTLVDCPGEGRKELSAKIMIVDVLIHAWDHPPPYTFVLITADRDLAYAVSCLRMRNYGVVVVSPATAHRDLTAQATAQLDWSRVVLGIRGGVLDEEDFPDPLPEPKEPPTSQPRQQPPEPPFNGTHFASSFRNAGSNDTGDNNGDRRREPPVELRDLPARGRKNSIFSTHYDPRKFNVFGDYSQEFRTPKTRTHSFGLGDGPLFPRPSERADSAPPNIQYGTKLLMPGLPAYSSPGEKFMEPGFAQMSSKGKERELEKFDEFEPEGIVPELPLEFPTHIAYSGSIFEPFGESKRPFQAMSTSPPSVNKVPGRASSISSLSTNSSGFSMLKHEEPEPSTAPTSAEPPSVSDKSDITVKASTPEETATERKESKSISTPTASHRNSETALATPSVLPSAVEQAGLPAKETEPVHPPSSKLEDVTTVLQPSISAPTPASASPPVPSVPVGIQQKPHVDMKPSPSTSAKTNTAAVPPPVPPQFAVLVQVLRREQRGSQSGGVSKSALGEALLKQDPTVYKQARCLRFGSYIAAAVSAGIVRDIANSRVSLVTQYA</sequence>
<feature type="compositionally biased region" description="Polar residues" evidence="1">
    <location>
        <begin position="534"/>
        <end position="543"/>
    </location>
</feature>
<dbReference type="GO" id="GO:1905762">
    <property type="term" value="F:CCR4-NOT complex binding"/>
    <property type="evidence" value="ECO:0007669"/>
    <property type="project" value="TreeGrafter"/>
</dbReference>
<dbReference type="EMBL" id="KL142385">
    <property type="protein sequence ID" value="KDR73456.1"/>
    <property type="molecule type" value="Genomic_DNA"/>
</dbReference>
<feature type="region of interest" description="Disordered" evidence="1">
    <location>
        <begin position="169"/>
        <end position="242"/>
    </location>
</feature>
<feature type="compositionally biased region" description="Low complexity" evidence="1">
    <location>
        <begin position="389"/>
        <end position="402"/>
    </location>
</feature>